<evidence type="ECO:0000313" key="1">
    <source>
        <dbReference type="EMBL" id="VDK69418.1"/>
    </source>
</evidence>
<dbReference type="AlphaFoldDB" id="A0A3P6TT66"/>
<name>A0A3P6TT66_ANISI</name>
<dbReference type="OrthoDB" id="5801062at2759"/>
<gene>
    <name evidence="1" type="ORF">ASIM_LOCUS19408</name>
</gene>
<proteinExistence type="predicted"/>
<evidence type="ECO:0000313" key="2">
    <source>
        <dbReference type="Proteomes" id="UP000267096"/>
    </source>
</evidence>
<organism evidence="1 2">
    <name type="scientific">Anisakis simplex</name>
    <name type="common">Herring worm</name>
    <dbReference type="NCBI Taxonomy" id="6269"/>
    <lineage>
        <taxon>Eukaryota</taxon>
        <taxon>Metazoa</taxon>
        <taxon>Ecdysozoa</taxon>
        <taxon>Nematoda</taxon>
        <taxon>Chromadorea</taxon>
        <taxon>Rhabditida</taxon>
        <taxon>Spirurina</taxon>
        <taxon>Ascaridomorpha</taxon>
        <taxon>Ascaridoidea</taxon>
        <taxon>Anisakidae</taxon>
        <taxon>Anisakis</taxon>
        <taxon>Anisakis simplex complex</taxon>
    </lineage>
</organism>
<dbReference type="EMBL" id="UYRR01037186">
    <property type="protein sequence ID" value="VDK69418.1"/>
    <property type="molecule type" value="Genomic_DNA"/>
</dbReference>
<accession>A0A3P6TT66</accession>
<keyword evidence="2" id="KW-1185">Reference proteome</keyword>
<protein>
    <submittedName>
        <fullName evidence="1">Uncharacterized protein</fullName>
    </submittedName>
</protein>
<sequence length="150" mass="17497">MHPTPLDEFRWCGKPSDLTVIHFFVHDQSPNRRGHRVDRGRWIAEGHWALDSRSSIGHRSSLTGHYTVFTVSAVQIRGVYHTVPSVLRVDFVRVSRHRVLETQTPTPEHYWEVGMADRAEQQRRGQIMESDSPFALNTRHPHYKHVVNTR</sequence>
<reference evidence="1 2" key="1">
    <citation type="submission" date="2018-11" db="EMBL/GenBank/DDBJ databases">
        <authorList>
            <consortium name="Pathogen Informatics"/>
        </authorList>
    </citation>
    <scope>NUCLEOTIDE SEQUENCE [LARGE SCALE GENOMIC DNA]</scope>
</reference>
<dbReference type="Proteomes" id="UP000267096">
    <property type="component" value="Unassembled WGS sequence"/>
</dbReference>